<feature type="domain" description="Disease resistance N-terminal" evidence="5">
    <location>
        <begin position="5"/>
        <end position="89"/>
    </location>
</feature>
<keyword evidence="9" id="KW-1185">Reference proteome</keyword>
<dbReference type="PANTHER" id="PTHR23155:SF1193">
    <property type="entry name" value="DISEASE RESISTANCE PROTEIN RPP13-RELATED"/>
    <property type="match status" value="1"/>
</dbReference>
<dbReference type="Gene3D" id="3.40.50.300">
    <property type="entry name" value="P-loop containing nucleotide triphosphate hydrolases"/>
    <property type="match status" value="1"/>
</dbReference>
<keyword evidence="3" id="KW-0611">Plant defense</keyword>
<dbReference type="PANTHER" id="PTHR23155">
    <property type="entry name" value="DISEASE RESISTANCE PROTEIN RP"/>
    <property type="match status" value="1"/>
</dbReference>
<reference evidence="9" key="1">
    <citation type="submission" date="2016-06" db="EMBL/GenBank/DDBJ databases">
        <title>Parallel loss of symbiosis genes in relatives of nitrogen-fixing non-legume Parasponia.</title>
        <authorList>
            <person name="Van Velzen R."/>
            <person name="Holmer R."/>
            <person name="Bu F."/>
            <person name="Rutten L."/>
            <person name="Van Zeijl A."/>
            <person name="Liu W."/>
            <person name="Santuari L."/>
            <person name="Cao Q."/>
            <person name="Sharma T."/>
            <person name="Shen D."/>
            <person name="Roswanjaya Y."/>
            <person name="Wardhani T."/>
            <person name="Kalhor M.S."/>
            <person name="Jansen J."/>
            <person name="Van den Hoogen J."/>
            <person name="Gungor B."/>
            <person name="Hartog M."/>
            <person name="Hontelez J."/>
            <person name="Verver J."/>
            <person name="Yang W.-C."/>
            <person name="Schijlen E."/>
            <person name="Repin R."/>
            <person name="Schilthuizen M."/>
            <person name="Schranz E."/>
            <person name="Heidstra R."/>
            <person name="Miyata K."/>
            <person name="Fedorova E."/>
            <person name="Kohlen W."/>
            <person name="Bisseling T."/>
            <person name="Smit S."/>
            <person name="Geurts R."/>
        </authorList>
    </citation>
    <scope>NUCLEOTIDE SEQUENCE [LARGE SCALE GENOMIC DNA]</scope>
    <source>
        <strain evidence="9">cv. WU1-14</strain>
    </source>
</reference>
<dbReference type="InterPro" id="IPR038005">
    <property type="entry name" value="RX-like_CC"/>
</dbReference>
<name>A0A2P5AKE6_PARAD</name>
<evidence type="ECO:0000259" key="7">
    <source>
        <dbReference type="Pfam" id="PF23598"/>
    </source>
</evidence>
<dbReference type="Gene3D" id="1.10.10.10">
    <property type="entry name" value="Winged helix-like DNA-binding domain superfamily/Winged helix DNA-binding domain"/>
    <property type="match status" value="1"/>
</dbReference>
<evidence type="ECO:0000256" key="2">
    <source>
        <dbReference type="ARBA" id="ARBA00022741"/>
    </source>
</evidence>
<dbReference type="InterPro" id="IPR044974">
    <property type="entry name" value="Disease_R_plants"/>
</dbReference>
<dbReference type="GO" id="GO:0043531">
    <property type="term" value="F:ADP binding"/>
    <property type="evidence" value="ECO:0007669"/>
    <property type="project" value="InterPro"/>
</dbReference>
<dbReference type="OrthoDB" id="646178at2759"/>
<feature type="domain" description="Disease resistance protein winged helix" evidence="6">
    <location>
        <begin position="431"/>
        <end position="502"/>
    </location>
</feature>
<dbReference type="Gene3D" id="1.20.5.4130">
    <property type="match status" value="1"/>
</dbReference>
<dbReference type="Pfam" id="PF00931">
    <property type="entry name" value="NB-ARC"/>
    <property type="match status" value="1"/>
</dbReference>
<organism evidence="8 9">
    <name type="scientific">Parasponia andersonii</name>
    <name type="common">Sponia andersonii</name>
    <dbReference type="NCBI Taxonomy" id="3476"/>
    <lineage>
        <taxon>Eukaryota</taxon>
        <taxon>Viridiplantae</taxon>
        <taxon>Streptophyta</taxon>
        <taxon>Embryophyta</taxon>
        <taxon>Tracheophyta</taxon>
        <taxon>Spermatophyta</taxon>
        <taxon>Magnoliopsida</taxon>
        <taxon>eudicotyledons</taxon>
        <taxon>Gunneridae</taxon>
        <taxon>Pentapetalae</taxon>
        <taxon>rosids</taxon>
        <taxon>fabids</taxon>
        <taxon>Rosales</taxon>
        <taxon>Cannabaceae</taxon>
        <taxon>Parasponia</taxon>
    </lineage>
</organism>
<evidence type="ECO:0000259" key="4">
    <source>
        <dbReference type="Pfam" id="PF00931"/>
    </source>
</evidence>
<evidence type="ECO:0000259" key="5">
    <source>
        <dbReference type="Pfam" id="PF18052"/>
    </source>
</evidence>
<feature type="domain" description="NB-ARC" evidence="4">
    <location>
        <begin position="172"/>
        <end position="340"/>
    </location>
</feature>
<dbReference type="Pfam" id="PF23598">
    <property type="entry name" value="LRR_14"/>
    <property type="match status" value="1"/>
</dbReference>
<accession>A0A2P5AKE6</accession>
<keyword evidence="2" id="KW-0547">Nucleotide-binding</keyword>
<dbReference type="Proteomes" id="UP000237105">
    <property type="component" value="Unassembled WGS sequence"/>
</dbReference>
<evidence type="ECO:0000313" key="9">
    <source>
        <dbReference type="Proteomes" id="UP000237105"/>
    </source>
</evidence>
<dbReference type="InterPro" id="IPR002182">
    <property type="entry name" value="NB-ARC"/>
</dbReference>
<dbReference type="InterPro" id="IPR032675">
    <property type="entry name" value="LRR_dom_sf"/>
</dbReference>
<keyword evidence="1" id="KW-0677">Repeat</keyword>
<dbReference type="InterPro" id="IPR042197">
    <property type="entry name" value="Apaf_helical"/>
</dbReference>
<dbReference type="EMBL" id="JXTB01000546">
    <property type="protein sequence ID" value="PON37010.1"/>
    <property type="molecule type" value="Genomic_DNA"/>
</dbReference>
<protein>
    <submittedName>
        <fullName evidence="8">NB-ARC domain, LRR domain containing protein</fullName>
    </submittedName>
</protein>
<dbReference type="SUPFAM" id="SSF52540">
    <property type="entry name" value="P-loop containing nucleoside triphosphate hydrolases"/>
    <property type="match status" value="1"/>
</dbReference>
<dbReference type="Pfam" id="PF18052">
    <property type="entry name" value="Rx_N"/>
    <property type="match status" value="1"/>
</dbReference>
<dbReference type="Gene3D" id="3.80.10.10">
    <property type="entry name" value="Ribonuclease Inhibitor"/>
    <property type="match status" value="1"/>
</dbReference>
<dbReference type="InterPro" id="IPR027417">
    <property type="entry name" value="P-loop_NTPase"/>
</dbReference>
<comment type="caution">
    <text evidence="8">The sequence shown here is derived from an EMBL/GenBank/DDBJ whole genome shotgun (WGS) entry which is preliminary data.</text>
</comment>
<dbReference type="SUPFAM" id="SSF52058">
    <property type="entry name" value="L domain-like"/>
    <property type="match status" value="1"/>
</dbReference>
<sequence>MAECVVSLVVEKLASQLIEEAVSLSEVHNQVEWIEAELRRMQCFLKDADAKQDRDERVRNWVADIREVAFATDDFIDIYVQETAGHRERGLVMTFKRYFNLFFLSKLVSRSKVNRQINRIKTKIHEISDSRSTYGIENIGRKGEGATSAVSELQERRRSSPHHFEGDIIGLEDDVSILEAQLIHGESRRSVVSIIGMAGLGKTTLAKMIYHNNDIKKHFDCCAWVYVSQEYRAEEVLRDLAKKLMGFGKAELEKMHKEDLVEELSKYLNKRRYIIVLDDIWKKQVWDNLKEAFPDSKNGSRIMFTTRFKEVAIHADPRIPPHELSLLNDEDSWELLSRKVSLEWNSVTSLPPWTEEIGKQIVNKCGGLPLAIAVVGGLLSRREASYSEWLKVLQSVHWQLTQDPIQCADILALSYFDLPFYLKPCFLYFGLFPEDFEISARRLILLWVAEGFVRPRGQEPLEDVSEDYLEELVGRSMVQVATRKSNGRVKTCRVHDVLREFAIMKAKEDRFLDVIYGEIGSMRTLTRGRRLAIHFTFPPAKNTATKLRSLLCFDLNEPIMIQVKRFKLLRVLDLEGMYISKLDSAIGKLVHLRYLGLRGTWLKKLPSSVRYLSNLQTLDLRSTLVNPFPAEIFKLQQLKHLYFSDLQQMVLTPPTTTTSLPNLQTLTGLYFSEVSSSKMEDCLNKLTTLRELGLHGHLFSQKEHLGKWIFNSKSLESLKLNAARFQSEDITYEAIPQWDFSSLTHLYKLHLTGSMGKMPDIHCFPTNLSELSLTNSWLMEDPMEKLEKLRSLRVLKLKQAAYVGREITCSSGGFPQLQLLKLSFMNAVERWRIEEGAMKNLRELEIVECKRLKIVPRGLWPVPSLRSLKLGFMPGHDVGLKMQERQGEHWYRIEHVLPI</sequence>
<dbReference type="FunFam" id="1.10.10.10:FF:000322">
    <property type="entry name" value="Probable disease resistance protein At1g63360"/>
    <property type="match status" value="1"/>
</dbReference>
<evidence type="ECO:0000256" key="3">
    <source>
        <dbReference type="ARBA" id="ARBA00022821"/>
    </source>
</evidence>
<proteinExistence type="predicted"/>
<dbReference type="Gene3D" id="1.10.8.430">
    <property type="entry name" value="Helical domain of apoptotic protease-activating factors"/>
    <property type="match status" value="1"/>
</dbReference>
<dbReference type="FunFam" id="3.40.50.300:FF:001091">
    <property type="entry name" value="Probable disease resistance protein At1g61300"/>
    <property type="match status" value="1"/>
</dbReference>
<dbReference type="Pfam" id="PF23559">
    <property type="entry name" value="WHD_DRP"/>
    <property type="match status" value="1"/>
</dbReference>
<dbReference type="CDD" id="cd14798">
    <property type="entry name" value="RX-CC_like"/>
    <property type="match status" value="1"/>
</dbReference>
<dbReference type="InterPro" id="IPR041118">
    <property type="entry name" value="Rx_N"/>
</dbReference>
<dbReference type="AlphaFoldDB" id="A0A2P5AKE6"/>
<evidence type="ECO:0000259" key="6">
    <source>
        <dbReference type="Pfam" id="PF23559"/>
    </source>
</evidence>
<dbReference type="InterPro" id="IPR036388">
    <property type="entry name" value="WH-like_DNA-bd_sf"/>
</dbReference>
<feature type="domain" description="Disease resistance R13L4/SHOC-2-like LRR" evidence="7">
    <location>
        <begin position="546"/>
        <end position="869"/>
    </location>
</feature>
<dbReference type="InterPro" id="IPR058922">
    <property type="entry name" value="WHD_DRP"/>
</dbReference>
<gene>
    <name evidence="8" type="ORF">PanWU01x14_323990</name>
</gene>
<dbReference type="PRINTS" id="PR00364">
    <property type="entry name" value="DISEASERSIST"/>
</dbReference>
<dbReference type="InterPro" id="IPR055414">
    <property type="entry name" value="LRR_R13L4/SHOC2-like"/>
</dbReference>
<evidence type="ECO:0000313" key="8">
    <source>
        <dbReference type="EMBL" id="PON37010.1"/>
    </source>
</evidence>
<dbReference type="GO" id="GO:0098542">
    <property type="term" value="P:defense response to other organism"/>
    <property type="evidence" value="ECO:0007669"/>
    <property type="project" value="TreeGrafter"/>
</dbReference>
<evidence type="ECO:0000256" key="1">
    <source>
        <dbReference type="ARBA" id="ARBA00022737"/>
    </source>
</evidence>